<organism evidence="2">
    <name type="scientific">Octopus bimaculoides</name>
    <name type="common">California two-spotted octopus</name>
    <dbReference type="NCBI Taxonomy" id="37653"/>
    <lineage>
        <taxon>Eukaryota</taxon>
        <taxon>Metazoa</taxon>
        <taxon>Spiralia</taxon>
        <taxon>Lophotrochozoa</taxon>
        <taxon>Mollusca</taxon>
        <taxon>Cephalopoda</taxon>
        <taxon>Coleoidea</taxon>
        <taxon>Octopodiformes</taxon>
        <taxon>Octopoda</taxon>
        <taxon>Incirrata</taxon>
        <taxon>Octopodidae</taxon>
        <taxon>Octopus</taxon>
    </lineage>
</organism>
<evidence type="ECO:0000313" key="2">
    <source>
        <dbReference type="EMBL" id="KOF79995.1"/>
    </source>
</evidence>
<dbReference type="AlphaFoldDB" id="A0A0L8GTQ7"/>
<sequence>MILFRYETFLSGFLVFFFSLNKKSALKYMKDDVGEDESSWTEVLVLIDVAQSGDKKIQYTNGSPSPINVVYSSC</sequence>
<gene>
    <name evidence="2" type="ORF">OCBIM_22028629mg</name>
</gene>
<feature type="chain" id="PRO_5005583276" evidence="1">
    <location>
        <begin position="26"/>
        <end position="74"/>
    </location>
</feature>
<proteinExistence type="predicted"/>
<evidence type="ECO:0000256" key="1">
    <source>
        <dbReference type="SAM" id="SignalP"/>
    </source>
</evidence>
<accession>A0A0L8GTQ7</accession>
<name>A0A0L8GTQ7_OCTBM</name>
<reference evidence="2" key="1">
    <citation type="submission" date="2015-07" db="EMBL/GenBank/DDBJ databases">
        <title>MeaNS - Measles Nucleotide Surveillance Program.</title>
        <authorList>
            <person name="Tran T."/>
            <person name="Druce J."/>
        </authorList>
    </citation>
    <scope>NUCLEOTIDE SEQUENCE</scope>
    <source>
        <strain evidence="2">UCB-OBI-ISO-001</strain>
        <tissue evidence="2">Gonad</tissue>
    </source>
</reference>
<feature type="signal peptide" evidence="1">
    <location>
        <begin position="1"/>
        <end position="25"/>
    </location>
</feature>
<keyword evidence="1" id="KW-0732">Signal</keyword>
<dbReference type="EMBL" id="KQ420537">
    <property type="protein sequence ID" value="KOF79995.1"/>
    <property type="molecule type" value="Genomic_DNA"/>
</dbReference>
<protein>
    <submittedName>
        <fullName evidence="2">Uncharacterized protein</fullName>
    </submittedName>
</protein>